<evidence type="ECO:0000313" key="4">
    <source>
        <dbReference type="Proteomes" id="UP000001542"/>
    </source>
</evidence>
<keyword evidence="4" id="KW-1185">Reference proteome</keyword>
<protein>
    <recommendedName>
        <fullName evidence="2">DUF3447 domain-containing protein</fullName>
    </recommendedName>
</protein>
<dbReference type="Pfam" id="PF11929">
    <property type="entry name" value="DUF3447"/>
    <property type="match status" value="1"/>
</dbReference>
<dbReference type="PANTHER" id="PTHR24182">
    <property type="entry name" value="ANKYRIN REPEAT AND SOCS BOX CONTAINING 4"/>
    <property type="match status" value="1"/>
</dbReference>
<evidence type="ECO:0000313" key="3">
    <source>
        <dbReference type="EMBL" id="EAY20592.1"/>
    </source>
</evidence>
<dbReference type="PROSITE" id="PS50088">
    <property type="entry name" value="ANK_REPEAT"/>
    <property type="match status" value="2"/>
</dbReference>
<dbReference type="InParanoid" id="A2DFW5"/>
<name>A2DFW5_TRIV3</name>
<dbReference type="SUPFAM" id="SSF48403">
    <property type="entry name" value="Ankyrin repeat"/>
    <property type="match status" value="1"/>
</dbReference>
<organism evidence="3 4">
    <name type="scientific">Trichomonas vaginalis (strain ATCC PRA-98 / G3)</name>
    <dbReference type="NCBI Taxonomy" id="412133"/>
    <lineage>
        <taxon>Eukaryota</taxon>
        <taxon>Metamonada</taxon>
        <taxon>Parabasalia</taxon>
        <taxon>Trichomonadida</taxon>
        <taxon>Trichomonadidae</taxon>
        <taxon>Trichomonas</taxon>
    </lineage>
</organism>
<dbReference type="PROSITE" id="PS50297">
    <property type="entry name" value="ANK_REP_REGION"/>
    <property type="match status" value="1"/>
</dbReference>
<dbReference type="Gene3D" id="1.25.40.20">
    <property type="entry name" value="Ankyrin repeat-containing domain"/>
    <property type="match status" value="1"/>
</dbReference>
<dbReference type="VEuPathDB" id="TrichDB:TVAG_309070"/>
<dbReference type="AlphaFoldDB" id="A2DFW5"/>
<evidence type="ECO:0000259" key="2">
    <source>
        <dbReference type="Pfam" id="PF11929"/>
    </source>
</evidence>
<dbReference type="PANTHER" id="PTHR24182:SF13">
    <property type="entry name" value="LD18443P"/>
    <property type="match status" value="1"/>
</dbReference>
<feature type="domain" description="DUF3447" evidence="2">
    <location>
        <begin position="58"/>
        <end position="124"/>
    </location>
</feature>
<accession>A2DFW5</accession>
<dbReference type="EMBL" id="DS113196">
    <property type="protein sequence ID" value="EAY20592.1"/>
    <property type="molecule type" value="Genomic_DNA"/>
</dbReference>
<dbReference type="VEuPathDB" id="TrichDB:TVAGG3_0951090"/>
<gene>
    <name evidence="3" type="ORF">TVAG_162870</name>
</gene>
<evidence type="ECO:0000256" key="1">
    <source>
        <dbReference type="PROSITE-ProRule" id="PRU00023"/>
    </source>
</evidence>
<dbReference type="KEGG" id="tva:5466138"/>
<feature type="repeat" description="ANK" evidence="1">
    <location>
        <begin position="228"/>
        <end position="260"/>
    </location>
</feature>
<dbReference type="SMART" id="SM00248">
    <property type="entry name" value="ANK"/>
    <property type="match status" value="5"/>
</dbReference>
<keyword evidence="1" id="KW-0040">ANK repeat</keyword>
<proteinExistence type="predicted"/>
<dbReference type="Pfam" id="PF12796">
    <property type="entry name" value="Ank_2"/>
    <property type="match status" value="1"/>
</dbReference>
<feature type="repeat" description="ANK" evidence="1">
    <location>
        <begin position="261"/>
        <end position="293"/>
    </location>
</feature>
<dbReference type="InterPro" id="IPR020683">
    <property type="entry name" value="DUF3447"/>
</dbReference>
<dbReference type="InterPro" id="IPR036770">
    <property type="entry name" value="Ankyrin_rpt-contain_sf"/>
</dbReference>
<reference evidence="3" key="1">
    <citation type="submission" date="2006-10" db="EMBL/GenBank/DDBJ databases">
        <authorList>
            <person name="Amadeo P."/>
            <person name="Zhao Q."/>
            <person name="Wortman J."/>
            <person name="Fraser-Liggett C."/>
            <person name="Carlton J."/>
        </authorList>
    </citation>
    <scope>NUCLEOTIDE SEQUENCE</scope>
    <source>
        <strain evidence="3">G3</strain>
    </source>
</reference>
<dbReference type="STRING" id="5722.A2DFW5"/>
<dbReference type="Proteomes" id="UP000001542">
    <property type="component" value="Unassembled WGS sequence"/>
</dbReference>
<sequence>MHDQIDCFEEYVSNHSITDLLMFCRFEFSLLERLSLLETCCYFGSVNIFFFLISNAECAITEKCLKASIFGGNIDIINECLKKQQIDKYCVNSSIVSHNNQFFEYILENVMFTSNFKVESTYCSDDDYSDNIVYIDHFDFEDYFDHECIIESQNLNAVFLLYMKDKNLIFPWCAAFPQSLDIIKKESMNNSYLVLDLQFLHYAINYGCIETVKFAFSQNEGKIPEYINLDSLLFYAVEKNSKEIAEFLLSHGADKDTHDNFGSTPLYVALINNSFETAEILISNGENINILIYYYGETTLHYALDKNVKKSLNLLFSMVQISTFKINLGKQLFIMQQKNVMIKKFWNLLFHMVQISAL</sequence>
<dbReference type="RefSeq" id="XP_001581578.1">
    <property type="nucleotide sequence ID" value="XM_001581528.1"/>
</dbReference>
<reference evidence="3" key="2">
    <citation type="journal article" date="2007" name="Science">
        <title>Draft genome sequence of the sexually transmitted pathogen Trichomonas vaginalis.</title>
        <authorList>
            <person name="Carlton J.M."/>
            <person name="Hirt R.P."/>
            <person name="Silva J.C."/>
            <person name="Delcher A.L."/>
            <person name="Schatz M."/>
            <person name="Zhao Q."/>
            <person name="Wortman J.R."/>
            <person name="Bidwell S.L."/>
            <person name="Alsmark U.C.M."/>
            <person name="Besteiro S."/>
            <person name="Sicheritz-Ponten T."/>
            <person name="Noel C.J."/>
            <person name="Dacks J.B."/>
            <person name="Foster P.G."/>
            <person name="Simillion C."/>
            <person name="Van de Peer Y."/>
            <person name="Miranda-Saavedra D."/>
            <person name="Barton G.J."/>
            <person name="Westrop G.D."/>
            <person name="Mueller S."/>
            <person name="Dessi D."/>
            <person name="Fiori P.L."/>
            <person name="Ren Q."/>
            <person name="Paulsen I."/>
            <person name="Zhang H."/>
            <person name="Bastida-Corcuera F.D."/>
            <person name="Simoes-Barbosa A."/>
            <person name="Brown M.T."/>
            <person name="Hayes R.D."/>
            <person name="Mukherjee M."/>
            <person name="Okumura C.Y."/>
            <person name="Schneider R."/>
            <person name="Smith A.J."/>
            <person name="Vanacova S."/>
            <person name="Villalvazo M."/>
            <person name="Haas B.J."/>
            <person name="Pertea M."/>
            <person name="Feldblyum T.V."/>
            <person name="Utterback T.R."/>
            <person name="Shu C.L."/>
            <person name="Osoegawa K."/>
            <person name="de Jong P.J."/>
            <person name="Hrdy I."/>
            <person name="Horvathova L."/>
            <person name="Zubacova Z."/>
            <person name="Dolezal P."/>
            <person name="Malik S.B."/>
            <person name="Logsdon J.M. Jr."/>
            <person name="Henze K."/>
            <person name="Gupta A."/>
            <person name="Wang C.C."/>
            <person name="Dunne R.L."/>
            <person name="Upcroft J.A."/>
            <person name="Upcroft P."/>
            <person name="White O."/>
            <person name="Salzberg S.L."/>
            <person name="Tang P."/>
            <person name="Chiu C.-H."/>
            <person name="Lee Y.-S."/>
            <person name="Embley T.M."/>
            <person name="Coombs G.H."/>
            <person name="Mottram J.C."/>
            <person name="Tachezy J."/>
            <person name="Fraser-Liggett C.M."/>
            <person name="Johnson P.J."/>
        </authorList>
    </citation>
    <scope>NUCLEOTIDE SEQUENCE [LARGE SCALE GENOMIC DNA]</scope>
    <source>
        <strain evidence="3">G3</strain>
    </source>
</reference>
<dbReference type="InterPro" id="IPR002110">
    <property type="entry name" value="Ankyrin_rpt"/>
</dbReference>